<proteinExistence type="predicted"/>
<gene>
    <name evidence="1" type="primary">CR847511.1</name>
</gene>
<protein>
    <submittedName>
        <fullName evidence="1">Uncharacterized protein</fullName>
    </submittedName>
</protein>
<evidence type="ECO:0000313" key="1">
    <source>
        <dbReference type="EMBL" id="SBP62587.1"/>
    </source>
</evidence>
<reference evidence="1" key="1">
    <citation type="submission" date="2016-05" db="EMBL/GenBank/DDBJ databases">
        <authorList>
            <person name="Lavstsen T."/>
            <person name="Jespersen J.S."/>
        </authorList>
    </citation>
    <scope>NUCLEOTIDE SEQUENCE</scope>
    <source>
        <tissue evidence="1">Brain</tissue>
    </source>
</reference>
<sequence length="111" mass="11840">DGGVTGRAFYDLQRRVGVSGVGHPSGKRDSVVLTRLRLGHSCLRRGLLIVAKHPDGLCQCGVPETVKRVLLECPNCSVERRALLGFLGSVGGGGFSLRNLLRVEDGWCVGV</sequence>
<reference evidence="1" key="2">
    <citation type="submission" date="2016-06" db="EMBL/GenBank/DDBJ databases">
        <title>The genome of a short-lived fish provides insights into sex chromosome evolution and the genetic control of aging.</title>
        <authorList>
            <person name="Reichwald K."/>
            <person name="Felder M."/>
            <person name="Petzold A."/>
            <person name="Koch P."/>
            <person name="Groth M."/>
            <person name="Platzer M."/>
        </authorList>
    </citation>
    <scope>NUCLEOTIDE SEQUENCE</scope>
    <source>
        <tissue evidence="1">Brain</tissue>
    </source>
</reference>
<dbReference type="EMBL" id="HADY01024102">
    <property type="protein sequence ID" value="SBP62587.1"/>
    <property type="molecule type" value="Transcribed_RNA"/>
</dbReference>
<dbReference type="AlphaFoldDB" id="A0A1A8B513"/>
<feature type="non-terminal residue" evidence="1">
    <location>
        <position position="1"/>
    </location>
</feature>
<organism evidence="1">
    <name type="scientific">Nothobranchius furzeri</name>
    <name type="common">Turquoise killifish</name>
    <dbReference type="NCBI Taxonomy" id="105023"/>
    <lineage>
        <taxon>Eukaryota</taxon>
        <taxon>Metazoa</taxon>
        <taxon>Chordata</taxon>
        <taxon>Craniata</taxon>
        <taxon>Vertebrata</taxon>
        <taxon>Euteleostomi</taxon>
        <taxon>Actinopterygii</taxon>
        <taxon>Neopterygii</taxon>
        <taxon>Teleostei</taxon>
        <taxon>Neoteleostei</taxon>
        <taxon>Acanthomorphata</taxon>
        <taxon>Ovalentaria</taxon>
        <taxon>Atherinomorphae</taxon>
        <taxon>Cyprinodontiformes</taxon>
        <taxon>Nothobranchiidae</taxon>
        <taxon>Nothobranchius</taxon>
    </lineage>
</organism>
<name>A0A1A8B513_NOTFU</name>
<feature type="non-terminal residue" evidence="1">
    <location>
        <position position="111"/>
    </location>
</feature>
<accession>A0A1A8B513</accession>